<feature type="transmembrane region" description="Helical" evidence="13">
    <location>
        <begin position="34"/>
        <end position="59"/>
    </location>
</feature>
<evidence type="ECO:0000256" key="10">
    <source>
        <dbReference type="ARBA" id="ARBA00023136"/>
    </source>
</evidence>
<feature type="transmembrane region" description="Helical" evidence="13">
    <location>
        <begin position="672"/>
        <end position="694"/>
    </location>
</feature>
<feature type="transmembrane region" description="Helical" evidence="13">
    <location>
        <begin position="706"/>
        <end position="725"/>
    </location>
</feature>
<dbReference type="GO" id="GO:0005886">
    <property type="term" value="C:plasma membrane"/>
    <property type="evidence" value="ECO:0007669"/>
    <property type="project" value="UniProtKB-SubCell"/>
</dbReference>
<dbReference type="InterPro" id="IPR025383">
    <property type="entry name" value="MrpA_C/MbhD"/>
</dbReference>
<feature type="transmembrane region" description="Helical" evidence="13">
    <location>
        <begin position="526"/>
        <end position="543"/>
    </location>
</feature>
<feature type="transmembrane region" description="Helical" evidence="13">
    <location>
        <begin position="648"/>
        <end position="666"/>
    </location>
</feature>
<evidence type="ECO:0000256" key="11">
    <source>
        <dbReference type="ARBA" id="ARBA00023201"/>
    </source>
</evidence>
<evidence type="ECO:0000259" key="17">
    <source>
        <dbReference type="Pfam" id="PF20501"/>
    </source>
</evidence>
<feature type="transmembrane region" description="Helical" evidence="13">
    <location>
        <begin position="79"/>
        <end position="101"/>
    </location>
</feature>
<evidence type="ECO:0000256" key="1">
    <source>
        <dbReference type="ARBA" id="ARBA00004651"/>
    </source>
</evidence>
<dbReference type="eggNOG" id="COG2111">
    <property type="taxonomic scope" value="Bacteria"/>
</dbReference>
<keyword evidence="10 13" id="KW-0472">Membrane</keyword>
<organism evidence="18 19">
    <name type="scientific">Desulfitobacterium hafniense (strain Y51)</name>
    <dbReference type="NCBI Taxonomy" id="138119"/>
    <lineage>
        <taxon>Bacteria</taxon>
        <taxon>Bacillati</taxon>
        <taxon>Bacillota</taxon>
        <taxon>Clostridia</taxon>
        <taxon>Eubacteriales</taxon>
        <taxon>Desulfitobacteriaceae</taxon>
        <taxon>Desulfitobacterium</taxon>
    </lineage>
</organism>
<dbReference type="NCBIfam" id="TIGR00940">
    <property type="entry name" value="2a6301s01"/>
    <property type="match status" value="1"/>
</dbReference>
<keyword evidence="9" id="KW-0406">Ion transport</keyword>
<feature type="transmembrane region" description="Helical" evidence="13">
    <location>
        <begin position="113"/>
        <end position="129"/>
    </location>
</feature>
<reference evidence="18 19" key="1">
    <citation type="journal article" date="2006" name="J. Bacteriol.">
        <title>Complete genome sequence of the dehalorespiring bacterium Desulfitobacterium hafniense Y51 and comparison with Dehalococcoides ethenogenes 195.</title>
        <authorList>
            <person name="Nonaka H."/>
            <person name="Keresztes G."/>
            <person name="Shinoda Y."/>
            <person name="Ikenaga Y."/>
            <person name="Abe M."/>
            <person name="Naito K."/>
            <person name="Inatomi K."/>
            <person name="Furukawa K."/>
            <person name="Inui M."/>
            <person name="Yukawa H."/>
        </authorList>
    </citation>
    <scope>NUCLEOTIDE SEQUENCE [LARGE SCALE GENOMIC DNA]</scope>
    <source>
        <strain evidence="18 19">Y51</strain>
    </source>
</reference>
<keyword evidence="3" id="KW-0813">Transport</keyword>
<feature type="transmembrane region" description="Helical" evidence="13">
    <location>
        <begin position="423"/>
        <end position="447"/>
    </location>
</feature>
<accession>Q24PS7</accession>
<dbReference type="GO" id="GO:1902600">
    <property type="term" value="P:proton transmembrane transport"/>
    <property type="evidence" value="ECO:0007669"/>
    <property type="project" value="UniProtKB-KW"/>
</dbReference>
<comment type="subcellular location">
    <subcellularLocation>
        <location evidence="1">Cell membrane</location>
        <topology evidence="1">Multi-pass membrane protein</topology>
    </subcellularLocation>
    <subcellularLocation>
        <location evidence="12">Membrane</location>
        <topology evidence="12">Multi-pass membrane protein</topology>
    </subcellularLocation>
</comment>
<dbReference type="Pfam" id="PF00361">
    <property type="entry name" value="Proton_antipo_M"/>
    <property type="match status" value="1"/>
</dbReference>
<dbReference type="Pfam" id="PF13244">
    <property type="entry name" value="MbhD"/>
    <property type="match status" value="1"/>
</dbReference>
<feature type="domain" description="NADH-Ubiquinone oxidoreductase (complex I) chain 5 N-terminal" evidence="15">
    <location>
        <begin position="65"/>
        <end position="114"/>
    </location>
</feature>
<dbReference type="Pfam" id="PF20501">
    <property type="entry name" value="MbhE"/>
    <property type="match status" value="1"/>
</dbReference>
<dbReference type="AlphaFoldDB" id="Q24PS7"/>
<name>Q24PS7_DESHY</name>
<feature type="transmembrane region" description="Helical" evidence="13">
    <location>
        <begin position="467"/>
        <end position="486"/>
    </location>
</feature>
<feature type="transmembrane region" description="Helical" evidence="13">
    <location>
        <begin position="619"/>
        <end position="641"/>
    </location>
</feature>
<evidence type="ECO:0000256" key="8">
    <source>
        <dbReference type="ARBA" id="ARBA00022989"/>
    </source>
</evidence>
<feature type="transmembrane region" description="Helical" evidence="13">
    <location>
        <begin position="274"/>
        <end position="291"/>
    </location>
</feature>
<feature type="transmembrane region" description="Helical" evidence="13">
    <location>
        <begin position="377"/>
        <end position="403"/>
    </location>
</feature>
<evidence type="ECO:0000256" key="6">
    <source>
        <dbReference type="ARBA" id="ARBA00022692"/>
    </source>
</evidence>
<protein>
    <submittedName>
        <fullName evidence="18">Na(+)/H(+) antiporter subunit A</fullName>
    </submittedName>
</protein>
<evidence type="ECO:0000256" key="7">
    <source>
        <dbReference type="ARBA" id="ARBA00022781"/>
    </source>
</evidence>
<keyword evidence="11" id="KW-0915">Sodium</keyword>
<dbReference type="InterPro" id="IPR005663">
    <property type="entry name" value="MrpA/MnhA1/PhaAB"/>
</dbReference>
<dbReference type="NCBIfam" id="NF009285">
    <property type="entry name" value="PRK12645.1"/>
    <property type="match status" value="1"/>
</dbReference>
<keyword evidence="4" id="KW-0050">Antiport</keyword>
<evidence type="ECO:0000259" key="14">
    <source>
        <dbReference type="Pfam" id="PF00361"/>
    </source>
</evidence>
<keyword evidence="6 12" id="KW-0812">Transmembrane</keyword>
<keyword evidence="19" id="KW-1185">Reference proteome</keyword>
<dbReference type="PRINTS" id="PR01434">
    <property type="entry name" value="NADHDHGNASE5"/>
</dbReference>
<dbReference type="Pfam" id="PF00662">
    <property type="entry name" value="Proton_antipo_N"/>
    <property type="match status" value="1"/>
</dbReference>
<keyword evidence="8 13" id="KW-1133">Transmembrane helix</keyword>
<evidence type="ECO:0000256" key="3">
    <source>
        <dbReference type="ARBA" id="ARBA00022448"/>
    </source>
</evidence>
<dbReference type="PRINTS" id="PR01435">
    <property type="entry name" value="NPOXDRDTASE5"/>
</dbReference>
<evidence type="ECO:0000256" key="9">
    <source>
        <dbReference type="ARBA" id="ARBA00023065"/>
    </source>
</evidence>
<proteinExistence type="inferred from homology"/>
<dbReference type="PANTHER" id="PTHR43373:SF1">
    <property type="entry name" value="NA(+)_H(+) ANTIPORTER SUBUNIT A"/>
    <property type="match status" value="1"/>
</dbReference>
<dbReference type="PANTHER" id="PTHR43373">
    <property type="entry name" value="NA(+)/H(+) ANTIPORTER SUBUNIT"/>
    <property type="match status" value="1"/>
</dbReference>
<evidence type="ECO:0000256" key="13">
    <source>
        <dbReference type="SAM" id="Phobius"/>
    </source>
</evidence>
<feature type="transmembrane region" description="Helical" evidence="13">
    <location>
        <begin position="244"/>
        <end position="262"/>
    </location>
</feature>
<feature type="transmembrane region" description="Helical" evidence="13">
    <location>
        <begin position="765"/>
        <end position="783"/>
    </location>
</feature>
<dbReference type="STRING" id="138119.DSY4176"/>
<dbReference type="eggNOG" id="COG1009">
    <property type="taxonomic scope" value="Bacteria"/>
</dbReference>
<evidence type="ECO:0000259" key="15">
    <source>
        <dbReference type="Pfam" id="PF00662"/>
    </source>
</evidence>
<sequence>MVWLYLILGIPFLFAFLVPVLHKRFTPRIHTGWFVVWIPLLIFGILLSTVPTISSGGIIDLSLPWIPAYDINITLFIDGLSLIFGLLISGVGFLVILYSIYYLSQHKEALHNFYIYLLLFMGAMLGVVLSDNIFALYVFWEMTSISSFLLIAYWFEREKSRSGARKSLLITVFGGLAMLAGFILLTMMTGTHSIREMIHSLDGIHSHALFLPAMVLILLGAFTKSAQFPFSIWLPDAMEAPTPVSAYLHSATMVKAGIYLVARLTPIFGGGGVWFWLVTGIGLVTLSYGSFNAIRQTDLKALLAYSTISQLGLIMSLLGLGSAGLAPEAGNAQAAAYALAIFTALFHLVNHSTFKGCLFMVVGIIDHETGTRDIRKLGGLMHIMPISFTLALIGCLSMAGLPPFNGFLSKELFFTAVLNAGEISVVIPVVAWLASVLTFVYSLIMVFKTFTGPPRVKSGKQAHEAPLGMLIPPMVLAALVVLLFFFPNVLVHYVLAPAWAAVLPSLAQENLLTVHVSPWHGVTPELLMTLGVIILGGTLYKTLKKWVKLYRTYPQSLTLNHIYETALELMESLSLSLTKRYMTGSLRDYLIYILSFIVVAVGGALVLAQGIAFDPSHDAAFSIYELALLAGMVVCAIAVLLAGTRLTAVIAVGAMGFLVVFFFVLFRAPDLALTQLVVETITTVLFLLCFYHLPKLKKESTPLPSKVVNGLLSLAVGLVMTLVALSANGNPLPESIAGYYENAYELAGAKNIVNAILVDFRGFDTMLEILVLSMAGLGVYTLIKLRMAGGKENERS</sequence>
<feature type="transmembrane region" description="Helical" evidence="13">
    <location>
        <begin position="589"/>
        <end position="613"/>
    </location>
</feature>
<dbReference type="InterPro" id="IPR001516">
    <property type="entry name" value="Proton_antipo_N"/>
</dbReference>
<feature type="domain" description="NADH:quinone oxidoreductase/Mrp antiporter transmembrane" evidence="14">
    <location>
        <begin position="130"/>
        <end position="428"/>
    </location>
</feature>
<keyword evidence="7" id="KW-0375">Hydrogen ion transport</keyword>
<dbReference type="KEGG" id="dsy:DSY4176"/>
<dbReference type="EMBL" id="AP008230">
    <property type="protein sequence ID" value="BAE85965.1"/>
    <property type="molecule type" value="Genomic_DNA"/>
</dbReference>
<comment type="similarity">
    <text evidence="2">Belongs to the CPA3 antiporters (TC 2.A.63) subunit A family.</text>
</comment>
<gene>
    <name evidence="18" type="primary">mrpA</name>
    <name evidence="18" type="ordered locus">DSY4176</name>
</gene>
<dbReference type="RefSeq" id="WP_011461651.1">
    <property type="nucleotide sequence ID" value="NC_007907.1"/>
</dbReference>
<feature type="transmembrane region" description="Helical" evidence="13">
    <location>
        <begin position="6"/>
        <end position="22"/>
    </location>
</feature>
<evidence type="ECO:0000256" key="5">
    <source>
        <dbReference type="ARBA" id="ARBA00022475"/>
    </source>
</evidence>
<dbReference type="GO" id="GO:0015297">
    <property type="term" value="F:antiporter activity"/>
    <property type="evidence" value="ECO:0007669"/>
    <property type="project" value="UniProtKB-KW"/>
</dbReference>
<feature type="domain" description="MrpA C-terminal/MbhE" evidence="17">
    <location>
        <begin position="710"/>
        <end position="784"/>
    </location>
</feature>
<evidence type="ECO:0000313" key="18">
    <source>
        <dbReference type="EMBL" id="BAE85965.1"/>
    </source>
</evidence>
<dbReference type="Proteomes" id="UP000001946">
    <property type="component" value="Chromosome"/>
</dbReference>
<evidence type="ECO:0000313" key="19">
    <source>
        <dbReference type="Proteomes" id="UP000001946"/>
    </source>
</evidence>
<feature type="transmembrane region" description="Helical" evidence="13">
    <location>
        <begin position="204"/>
        <end position="223"/>
    </location>
</feature>
<keyword evidence="11" id="KW-0739">Sodium transport</keyword>
<evidence type="ECO:0000256" key="12">
    <source>
        <dbReference type="RuleBase" id="RU000320"/>
    </source>
</evidence>
<keyword evidence="5" id="KW-1003">Cell membrane</keyword>
<feature type="transmembrane region" description="Helical" evidence="13">
    <location>
        <begin position="337"/>
        <end position="365"/>
    </location>
</feature>
<dbReference type="HOGENOM" id="CLU_007100_2_1_9"/>
<evidence type="ECO:0000256" key="4">
    <source>
        <dbReference type="ARBA" id="ARBA00022449"/>
    </source>
</evidence>
<feature type="transmembrane region" description="Helical" evidence="13">
    <location>
        <begin position="303"/>
        <end position="325"/>
    </location>
</feature>
<dbReference type="InterPro" id="IPR046806">
    <property type="entry name" value="MrpA_C/MbhE"/>
</dbReference>
<dbReference type="InterPro" id="IPR050616">
    <property type="entry name" value="CPA3_Na-H_Antiporter_A"/>
</dbReference>
<feature type="transmembrane region" description="Helical" evidence="13">
    <location>
        <begin position="135"/>
        <end position="155"/>
    </location>
</feature>
<evidence type="ECO:0000259" key="16">
    <source>
        <dbReference type="Pfam" id="PF13244"/>
    </source>
</evidence>
<dbReference type="InterPro" id="IPR001750">
    <property type="entry name" value="ND/Mrp_TM"/>
</dbReference>
<dbReference type="GO" id="GO:0006814">
    <property type="term" value="P:sodium ion transport"/>
    <property type="evidence" value="ECO:0007669"/>
    <property type="project" value="UniProtKB-KW"/>
</dbReference>
<feature type="transmembrane region" description="Helical" evidence="13">
    <location>
        <begin position="167"/>
        <end position="184"/>
    </location>
</feature>
<evidence type="ECO:0000256" key="2">
    <source>
        <dbReference type="ARBA" id="ARBA00008483"/>
    </source>
</evidence>
<feature type="domain" description="MrpA C-terminal/MbhD" evidence="16">
    <location>
        <begin position="631"/>
        <end position="695"/>
    </location>
</feature>